<dbReference type="GO" id="GO:0005509">
    <property type="term" value="F:calcium ion binding"/>
    <property type="evidence" value="ECO:0007669"/>
    <property type="project" value="InterPro"/>
</dbReference>
<dbReference type="InterPro" id="IPR006665">
    <property type="entry name" value="OmpA-like"/>
</dbReference>
<dbReference type="SUPFAM" id="SSF103647">
    <property type="entry name" value="TSP type-3 repeat"/>
    <property type="match status" value="2"/>
</dbReference>
<dbReference type="Pfam" id="PF02412">
    <property type="entry name" value="TSP_3"/>
    <property type="match status" value="3"/>
</dbReference>
<evidence type="ECO:0000256" key="1">
    <source>
        <dbReference type="ARBA" id="ARBA00004442"/>
    </source>
</evidence>
<dbReference type="STRING" id="477690.SAMN05216474_2998"/>
<feature type="compositionally biased region" description="Basic and acidic residues" evidence="6">
    <location>
        <begin position="503"/>
        <end position="518"/>
    </location>
</feature>
<protein>
    <submittedName>
        <fullName evidence="9">Thrombospondin type 3 repeat-containing protein</fullName>
    </submittedName>
</protein>
<evidence type="ECO:0000256" key="6">
    <source>
        <dbReference type="SAM" id="MobiDB-lite"/>
    </source>
</evidence>
<feature type="signal peptide" evidence="7">
    <location>
        <begin position="1"/>
        <end position="20"/>
    </location>
</feature>
<keyword evidence="10" id="KW-1185">Reference proteome</keyword>
<evidence type="ECO:0000256" key="3">
    <source>
        <dbReference type="ARBA" id="ARBA00023136"/>
    </source>
</evidence>
<dbReference type="Proteomes" id="UP000236454">
    <property type="component" value="Unassembled WGS sequence"/>
</dbReference>
<dbReference type="PRINTS" id="PR01021">
    <property type="entry name" value="OMPADOMAIN"/>
</dbReference>
<proteinExistence type="predicted"/>
<evidence type="ECO:0000256" key="5">
    <source>
        <dbReference type="PROSITE-ProRule" id="PRU00473"/>
    </source>
</evidence>
<evidence type="ECO:0000313" key="9">
    <source>
        <dbReference type="EMBL" id="SFT89429.1"/>
    </source>
</evidence>
<keyword evidence="3 5" id="KW-0472">Membrane</keyword>
<dbReference type="PANTHER" id="PTHR30329:SF21">
    <property type="entry name" value="LIPOPROTEIN YIAD-RELATED"/>
    <property type="match status" value="1"/>
</dbReference>
<dbReference type="InterPro" id="IPR006664">
    <property type="entry name" value="OMP_bac"/>
</dbReference>
<dbReference type="PANTHER" id="PTHR30329">
    <property type="entry name" value="STATOR ELEMENT OF FLAGELLAR MOTOR COMPLEX"/>
    <property type="match status" value="1"/>
</dbReference>
<evidence type="ECO:0000256" key="7">
    <source>
        <dbReference type="SAM" id="SignalP"/>
    </source>
</evidence>
<evidence type="ECO:0000256" key="4">
    <source>
        <dbReference type="ARBA" id="ARBA00023237"/>
    </source>
</evidence>
<dbReference type="InterPro" id="IPR036737">
    <property type="entry name" value="OmpA-like_sf"/>
</dbReference>
<keyword evidence="4" id="KW-0998">Cell outer membrane</keyword>
<evidence type="ECO:0000259" key="8">
    <source>
        <dbReference type="PROSITE" id="PS51123"/>
    </source>
</evidence>
<dbReference type="Gene3D" id="4.10.1080.10">
    <property type="entry name" value="TSP type-3 repeat"/>
    <property type="match status" value="1"/>
</dbReference>
<dbReference type="InterPro" id="IPR003367">
    <property type="entry name" value="Thrombospondin_3-like_rpt"/>
</dbReference>
<dbReference type="PROSITE" id="PS51123">
    <property type="entry name" value="OMPA_2"/>
    <property type="match status" value="1"/>
</dbReference>
<accession>A0A1I7BQJ2</accession>
<reference evidence="9 10" key="1">
    <citation type="submission" date="2016-10" db="EMBL/GenBank/DDBJ databases">
        <authorList>
            <person name="de Groot N.N."/>
        </authorList>
    </citation>
    <scope>NUCLEOTIDE SEQUENCE [LARGE SCALE GENOMIC DNA]</scope>
    <source>
        <strain evidence="9 10">CGMCC 1.7005</strain>
    </source>
</reference>
<dbReference type="GO" id="GO:0009279">
    <property type="term" value="C:cell outer membrane"/>
    <property type="evidence" value="ECO:0007669"/>
    <property type="project" value="UniProtKB-SubCell"/>
</dbReference>
<dbReference type="Pfam" id="PF00691">
    <property type="entry name" value="OmpA"/>
    <property type="match status" value="1"/>
</dbReference>
<feature type="compositionally biased region" description="Basic and acidic residues" evidence="6">
    <location>
        <begin position="474"/>
        <end position="496"/>
    </location>
</feature>
<feature type="domain" description="OmpA-like" evidence="8">
    <location>
        <begin position="675"/>
        <end position="791"/>
    </location>
</feature>
<dbReference type="EMBL" id="FPAS01000006">
    <property type="protein sequence ID" value="SFT89429.1"/>
    <property type="molecule type" value="Genomic_DNA"/>
</dbReference>
<comment type="subcellular location">
    <subcellularLocation>
        <location evidence="1">Cell outer membrane</location>
    </subcellularLocation>
</comment>
<organism evidence="9 10">
    <name type="scientific">Lishizhenia tianjinensis</name>
    <dbReference type="NCBI Taxonomy" id="477690"/>
    <lineage>
        <taxon>Bacteria</taxon>
        <taxon>Pseudomonadati</taxon>
        <taxon>Bacteroidota</taxon>
        <taxon>Flavobacteriia</taxon>
        <taxon>Flavobacteriales</taxon>
        <taxon>Crocinitomicaceae</taxon>
        <taxon>Lishizhenia</taxon>
    </lineage>
</organism>
<dbReference type="Pfam" id="PF18990">
    <property type="entry name" value="DUF5723"/>
    <property type="match status" value="1"/>
</dbReference>
<evidence type="ECO:0000313" key="10">
    <source>
        <dbReference type="Proteomes" id="UP000236454"/>
    </source>
</evidence>
<dbReference type="AlphaFoldDB" id="A0A1I7BQJ2"/>
<sequence length="791" mass="86985">MFFKTSLVLLVLTLVTQVRAQQDYSLYTLSSLQHTLYTNPANTVDGKIYIGIPAISSLYFNFTNNLATPKDLFENTPTGTRLRVNHLTNLWNQKNYVGASINVELLSFGFKIREKNYIHFTANENIFTRVTLPKDLLTFPFTGNGNFEETEGVLDFSNMGVDAFHYRSFGLGYQRKVNDKWTFGAKVKLLSGMNSVYTKSSTFKLTTDTTTYDLAVTGRYAMYTSGIDTTENAPMDAYYRNVNGNYGIALDLGASYNVTPKLNVSASVIDLGFINWKNGNINFESQDVDIAYTGIDFSSSLFSSDTTADPAGDHYTALGEEFENQVQTNGNTNSFTTSLITRFYVGANYTLIENPKLKGQAGALFFGELYRGTLRPSLTLSYTQNLTRKIQLTANYTLLDKRSNVGAGLVLGLGAFQIHAIVDNVLAVNTADLTSTVSEEDEFGNPTTSTQSITLPYSAKHFQARVGFNVAIGNREKNKREQAKEKVRKAKEREPQEVVNKVKKSDRDGDGIKNKEDKCPDDAGVLAFKGCPDSDGDGIQDSEDECPSLPGNHVNKGCPDTDGDGIIDKNDRCPDVIGLEEFEGCPDSDQDGVQDSEDACPNTAGLKVFNGCPDTDKDGIADPEDECVDVAGPKDNNGCPYPDTDGDGVLDKDDVCVKTPGVPENNGCPVVKEEVKKVIQTAFDNLEFETAKAVIKDASLSSLEALAQVLKENNEFNLKIEGHTDNVGSPENNLQLSKERAEAVKAYLMEQGVEEQRIETLFFGETQPIASNDTEEGRAQNRRVEMTLVFE</sequence>
<dbReference type="InterPro" id="IPR043781">
    <property type="entry name" value="DUF5723"/>
</dbReference>
<dbReference type="GO" id="GO:0007155">
    <property type="term" value="P:cell adhesion"/>
    <property type="evidence" value="ECO:0007669"/>
    <property type="project" value="InterPro"/>
</dbReference>
<gene>
    <name evidence="9" type="ORF">SAMN05216474_2998</name>
</gene>
<dbReference type="SUPFAM" id="SSF103088">
    <property type="entry name" value="OmpA-like"/>
    <property type="match status" value="1"/>
</dbReference>
<feature type="region of interest" description="Disordered" evidence="6">
    <location>
        <begin position="473"/>
        <end position="518"/>
    </location>
</feature>
<dbReference type="PROSITE" id="PS00018">
    <property type="entry name" value="EF_HAND_1"/>
    <property type="match status" value="1"/>
</dbReference>
<dbReference type="InterPro" id="IPR018247">
    <property type="entry name" value="EF_Hand_1_Ca_BS"/>
</dbReference>
<dbReference type="CDD" id="cd07185">
    <property type="entry name" value="OmpA_C-like"/>
    <property type="match status" value="1"/>
</dbReference>
<keyword evidence="2 7" id="KW-0732">Signal</keyword>
<dbReference type="InterPro" id="IPR050330">
    <property type="entry name" value="Bact_OuterMem_StrucFunc"/>
</dbReference>
<dbReference type="Gene3D" id="3.30.1330.60">
    <property type="entry name" value="OmpA-like domain"/>
    <property type="match status" value="1"/>
</dbReference>
<dbReference type="InterPro" id="IPR028974">
    <property type="entry name" value="TSP_type-3_rpt"/>
</dbReference>
<name>A0A1I7BQJ2_9FLAO</name>
<feature type="chain" id="PRO_5014770544" evidence="7">
    <location>
        <begin position="21"/>
        <end position="791"/>
    </location>
</feature>
<evidence type="ECO:0000256" key="2">
    <source>
        <dbReference type="ARBA" id="ARBA00022729"/>
    </source>
</evidence>